<gene>
    <name evidence="3" type="ORF">GCM10023196_004330</name>
</gene>
<dbReference type="Pfam" id="PF17678">
    <property type="entry name" value="Glyco_hydro_92N"/>
    <property type="match status" value="1"/>
</dbReference>
<dbReference type="Gene3D" id="2.70.98.10">
    <property type="match status" value="1"/>
</dbReference>
<proteinExistence type="predicted"/>
<feature type="region of interest" description="Disordered" evidence="1">
    <location>
        <begin position="1"/>
        <end position="23"/>
    </location>
</feature>
<dbReference type="InterPro" id="IPR008928">
    <property type="entry name" value="6-hairpin_glycosidase_sf"/>
</dbReference>
<dbReference type="Gene3D" id="1.20.1610.10">
    <property type="entry name" value="alpha-1,2-mannosidases domains"/>
    <property type="match status" value="1"/>
</dbReference>
<evidence type="ECO:0000313" key="4">
    <source>
        <dbReference type="Proteomes" id="UP001501442"/>
    </source>
</evidence>
<reference evidence="4" key="1">
    <citation type="journal article" date="2019" name="Int. J. Syst. Evol. Microbiol.">
        <title>The Global Catalogue of Microorganisms (GCM) 10K type strain sequencing project: providing services to taxonomists for standard genome sequencing and annotation.</title>
        <authorList>
            <consortium name="The Broad Institute Genomics Platform"/>
            <consortium name="The Broad Institute Genome Sequencing Center for Infectious Disease"/>
            <person name="Wu L."/>
            <person name="Ma J."/>
        </authorList>
    </citation>
    <scope>NUCLEOTIDE SEQUENCE [LARGE SCALE GENOMIC DNA]</scope>
    <source>
        <strain evidence="4">JCM 17939</strain>
    </source>
</reference>
<dbReference type="Proteomes" id="UP001501442">
    <property type="component" value="Unassembled WGS sequence"/>
</dbReference>
<dbReference type="EMBL" id="BAABHK010000001">
    <property type="protein sequence ID" value="GAA4620419.1"/>
    <property type="molecule type" value="Genomic_DNA"/>
</dbReference>
<dbReference type="CDD" id="cd23451">
    <property type="entry name" value="beta-trefoil_Ricin_laminarinase"/>
    <property type="match status" value="1"/>
</dbReference>
<dbReference type="PANTHER" id="PTHR12143:SF39">
    <property type="entry name" value="SECRETED PROTEIN"/>
    <property type="match status" value="1"/>
</dbReference>
<dbReference type="InterPro" id="IPR050883">
    <property type="entry name" value="PNGase"/>
</dbReference>
<dbReference type="RefSeq" id="WP_345428762.1">
    <property type="nucleotide sequence ID" value="NZ_BAABHK010000001.1"/>
</dbReference>
<accession>A0ABP8U1R2</accession>
<dbReference type="Gene3D" id="3.30.2080.10">
    <property type="entry name" value="GH92 mannosidase domain"/>
    <property type="match status" value="1"/>
</dbReference>
<keyword evidence="4" id="KW-1185">Reference proteome</keyword>
<evidence type="ECO:0000313" key="3">
    <source>
        <dbReference type="EMBL" id="GAA4620419.1"/>
    </source>
</evidence>
<dbReference type="InterPro" id="IPR014718">
    <property type="entry name" value="GH-type_carb-bd"/>
</dbReference>
<dbReference type="InterPro" id="IPR012939">
    <property type="entry name" value="Glyco_hydro_92"/>
</dbReference>
<feature type="compositionally biased region" description="Pro residues" evidence="1">
    <location>
        <begin position="1"/>
        <end position="12"/>
    </location>
</feature>
<dbReference type="InterPro" id="IPR005887">
    <property type="entry name" value="GH92_a_mannosidase_put"/>
</dbReference>
<dbReference type="Gene3D" id="1.20.1050.60">
    <property type="entry name" value="alpha-1,2-mannosidase"/>
    <property type="match status" value="1"/>
</dbReference>
<dbReference type="PANTHER" id="PTHR12143">
    <property type="entry name" value="PEPTIDE N-GLYCANASE PNGASE -RELATED"/>
    <property type="match status" value="1"/>
</dbReference>
<dbReference type="NCBIfam" id="NF035929">
    <property type="entry name" value="lectin_1"/>
    <property type="match status" value="1"/>
</dbReference>
<dbReference type="PROSITE" id="PS50231">
    <property type="entry name" value="RICIN_B_LECTIN"/>
    <property type="match status" value="1"/>
</dbReference>
<dbReference type="Pfam" id="PF00652">
    <property type="entry name" value="Ricin_B_lectin"/>
    <property type="match status" value="1"/>
</dbReference>
<feature type="compositionally biased region" description="Polar residues" evidence="1">
    <location>
        <begin position="261"/>
        <end position="272"/>
    </location>
</feature>
<organism evidence="3 4">
    <name type="scientific">Actinoallomurus vinaceus</name>
    <dbReference type="NCBI Taxonomy" id="1080074"/>
    <lineage>
        <taxon>Bacteria</taxon>
        <taxon>Bacillati</taxon>
        <taxon>Actinomycetota</taxon>
        <taxon>Actinomycetes</taxon>
        <taxon>Streptosporangiales</taxon>
        <taxon>Thermomonosporaceae</taxon>
        <taxon>Actinoallomurus</taxon>
    </lineage>
</organism>
<feature type="domain" description="Ricin B lectin" evidence="2">
    <location>
        <begin position="815"/>
        <end position="937"/>
    </location>
</feature>
<protein>
    <recommendedName>
        <fullName evidence="2">Ricin B lectin domain-containing protein</fullName>
    </recommendedName>
</protein>
<dbReference type="SUPFAM" id="SSF48208">
    <property type="entry name" value="Six-hairpin glycosidases"/>
    <property type="match status" value="1"/>
</dbReference>
<feature type="region of interest" description="Disordered" evidence="1">
    <location>
        <begin position="261"/>
        <end position="303"/>
    </location>
</feature>
<dbReference type="NCBIfam" id="TIGR01180">
    <property type="entry name" value="aman2_put"/>
    <property type="match status" value="1"/>
</dbReference>
<dbReference type="InterPro" id="IPR041371">
    <property type="entry name" value="GH92_N"/>
</dbReference>
<dbReference type="Gene3D" id="2.80.10.50">
    <property type="match status" value="1"/>
</dbReference>
<comment type="caution">
    <text evidence="3">The sequence shown here is derived from an EMBL/GenBank/DDBJ whole genome shotgun (WGS) entry which is preliminary data.</text>
</comment>
<dbReference type="InterPro" id="IPR035992">
    <property type="entry name" value="Ricin_B-like_lectins"/>
</dbReference>
<evidence type="ECO:0000256" key="1">
    <source>
        <dbReference type="SAM" id="MobiDB-lite"/>
    </source>
</evidence>
<evidence type="ECO:0000259" key="2">
    <source>
        <dbReference type="SMART" id="SM00458"/>
    </source>
</evidence>
<dbReference type="InterPro" id="IPR000772">
    <property type="entry name" value="Ricin_B_lectin"/>
</dbReference>
<dbReference type="Pfam" id="PF07971">
    <property type="entry name" value="Glyco_hydro_92"/>
    <property type="match status" value="1"/>
</dbReference>
<name>A0ABP8U1R2_9ACTN</name>
<dbReference type="SUPFAM" id="SSF50370">
    <property type="entry name" value="Ricin B-like lectins"/>
    <property type="match status" value="1"/>
</dbReference>
<sequence length="938" mass="98785">MVLPRPIAPPQPTSLSRPTALPRKTGLPRPVALLLSAVAVLGALLTPVRAEAASLVANPASLVNPLLGTTNAADDFPGADVPFGMVQWSPDTNPRPYGGGYSYTSSTITGFSLTHMAGPGCKAYGDVPIMPTVGAVTDAGSASASFSHAGESASPGYYSVKLGNGVRTDLTTTTRGGIGRFTFPATTQANLLFKLTGSQNGTFADTWKVVGDRAVVGSVTSGNFCGQGNRYTVHFAVTFDRPFTAGTWQAATVRPGAKTLAATSTARVTSQAAPAEEGDAPNSPRPHGPQRPQAAPLTDPNGAYLTFDTTKSPVVTARVGLSFTSDAEAQANRDAEVRTPTFEHVRTAAHNAWNDALGRIRVAGGTLAQRHVFFTALYHALLHPNVMSDADGRYMGFDNAVHRVAGGHAQYANYSGWDIYRAQAQLLGMIAPEQASDIAQSAVNDYAQSGQLPKWSQANGETYTMIGDPIDPIIADLYAFGGRHFDTSTAKNAMVRGATVASKIRPGLNYLQSIGYTPSNGVYGCCNYNGSVSTTLEYNTADFAIGAFAGALGDKATQTRFVSRAQDWKNLLNTTSGFMQPRTASGSWTTGFDPTSKSNMTEGTSWQYTGMVPFNVRGLADAKGGNAAMIAYLDHVLATYDGSGGDHANLGNEPSIELPWEYDYVGRPWRAQEIIRDVENKLWPDSPTGWGVGNDDLGTMSAWYIWSAIGAYPETPGTADLALGSPEFTKVVIKLSTGRTLTIDAPKAAPNAPYVQSAIWNGHSWNNAYLRPSAILNGGTLHLNLGTTANTSWATAASSAPPSYPGTAAPPTRTGPITSAIAGKCVDVRSSRAANGNPVQLYVCNGTNAQKWTVHDDGTLTSFGLCLDADGTADGANVRLWECGSTGGGQRWTYDASAKTVVDQRSGKCLATPQPVDATQLQLATCDGSDGRRWTLPG</sequence>
<dbReference type="SMART" id="SM00458">
    <property type="entry name" value="RICIN"/>
    <property type="match status" value="1"/>
</dbReference>